<feature type="region of interest" description="Disordered" evidence="1">
    <location>
        <begin position="123"/>
        <end position="193"/>
    </location>
</feature>
<comment type="caution">
    <text evidence="2">The sequence shown here is derived from an EMBL/GenBank/DDBJ whole genome shotgun (WGS) entry which is preliminary data.</text>
</comment>
<feature type="compositionally biased region" description="Acidic residues" evidence="1">
    <location>
        <begin position="58"/>
        <end position="73"/>
    </location>
</feature>
<name>A0A9D4TZ28_CHLVU</name>
<dbReference type="OrthoDB" id="516975at2759"/>
<dbReference type="AlphaFoldDB" id="A0A9D4TZ28"/>
<feature type="compositionally biased region" description="Pro residues" evidence="1">
    <location>
        <begin position="785"/>
        <end position="810"/>
    </location>
</feature>
<keyword evidence="3" id="KW-1185">Reference proteome</keyword>
<feature type="compositionally biased region" description="Pro residues" evidence="1">
    <location>
        <begin position="822"/>
        <end position="834"/>
    </location>
</feature>
<dbReference type="Proteomes" id="UP001055712">
    <property type="component" value="Unassembled WGS sequence"/>
</dbReference>
<dbReference type="EMBL" id="SIDB01000001">
    <property type="protein sequence ID" value="KAI3438438.1"/>
    <property type="molecule type" value="Genomic_DNA"/>
</dbReference>
<feature type="region of interest" description="Disordered" evidence="1">
    <location>
        <begin position="347"/>
        <end position="434"/>
    </location>
</feature>
<reference evidence="2" key="2">
    <citation type="submission" date="2020-11" db="EMBL/GenBank/DDBJ databases">
        <authorList>
            <person name="Cecchin M."/>
            <person name="Marcolungo L."/>
            <person name="Rossato M."/>
            <person name="Girolomoni L."/>
            <person name="Cosentino E."/>
            <person name="Cuine S."/>
            <person name="Li-Beisson Y."/>
            <person name="Delledonne M."/>
            <person name="Ballottari M."/>
        </authorList>
    </citation>
    <scope>NUCLEOTIDE SEQUENCE</scope>
    <source>
        <strain evidence="2">211/11P</strain>
        <tissue evidence="2">Whole cell</tissue>
    </source>
</reference>
<feature type="region of interest" description="Disordered" evidence="1">
    <location>
        <begin position="45"/>
        <end position="73"/>
    </location>
</feature>
<feature type="compositionally biased region" description="Pro residues" evidence="1">
    <location>
        <begin position="130"/>
        <end position="193"/>
    </location>
</feature>
<sequence length="1165" mass="119061">MYPPRTGKVVRFAGDSPVEVHTPSAAAAGSEASEAQPQHGVYLHSGASLDGSNLSAAGEEEEEEELEEDWGEEGEETWYYGAETYTRGWRHVENQIVTWVALLVIAAIALNLRLSFEYQDRSSAGTRGVPVPPPPSMPPPPFPPTPPQPPPFVPPRSPPNSSLPPPTAVLRPPPTAVLRPPAPLPPPTPFPPPRTGWSDWLGRETPQSTIGICPCSAHINSWKVWVEQGLQATPQDTSPISGMTGTCSGPGGLSASVEVFPGTGAADTTLAVPGNWSAVYGQSGTYLDSWLGVGGSGPTPFAWSCLPGELVTGLHVAWEASAAAGTNIATGLRVYCENPNTCGGGTVPVPAQGGVPPPAAEQQPPPAAQQQPPPAAQQQPPPAAQQFPPPAAQQPPPPAAQQPPPTAVLRPPAPLPPPTPFPPPRTGWSDWLGRETPQSTIGICPCSAHINSWKVWVEQGLQATPQDTSPISGMTGTCSGPGGLSASVEVFPGTGAADTTLAVPGNWSAVYGQSGTYLDSWLGVGGSGPTPFAWSCLPGELVTGLHVAWEASAAAGTNIATGLRVYCENPNTCGGGTVPVPAQGGVPPPAAEQQPPPAAQQQQPPPAAAVLRPPPAAPVDASNWSPWVGAGTGPGDYAGLCPCGTYVQSWNLWSDPAYAGPDGSTGALSGLVAQCSGVDAQSLQVFPGSTGAATNALLNIEGFTGMTGQYGSFIASLNDVGGTAPQRFNYQCPGGNKVTGIDVDTQVQNGTEYIAGLRFYCGNAPQCPALPPSPPPTPLQAAAGAPPPVALARPPPLPSPRLPPPAPETPPDFSTTEGPSPEASPAPTPSPGPSGLPAGTWTDWVGSTAGPGDYGGVCSCGTHIASWNTWDDPAFVGPEGENGAIIGVTATCSGPDQLVVEPLMGPGAPTDSISNPAGYTAVTGQYGKYFTTFLGMGTPGPRNFTAGCPGGLLVSGFAMDTDTVGGRELVTGMQFLCGDTVDCGGTIVVPEPPAPPALGTPPPAPPTQPLPLPPGSWSTYFGGTANPAAAPNTRVVEAACPCGQYINAFYIWVDEQYLQGAENGRLRGITADCNAGSSIKVFPGDGAPSQSNLQPDGFSGMDGEYGTYLNDINRLGPSSGPQTFQFYCPVGEKLLGYSVAVTPDAGTDYASGIRFYCGTANALEC</sequence>
<feature type="region of interest" description="Disordered" evidence="1">
    <location>
        <begin position="771"/>
        <end position="844"/>
    </location>
</feature>
<feature type="compositionally biased region" description="Pro residues" evidence="1">
    <location>
        <begin position="586"/>
        <end position="617"/>
    </location>
</feature>
<organism evidence="2 3">
    <name type="scientific">Chlorella vulgaris</name>
    <name type="common">Green alga</name>
    <dbReference type="NCBI Taxonomy" id="3077"/>
    <lineage>
        <taxon>Eukaryota</taxon>
        <taxon>Viridiplantae</taxon>
        <taxon>Chlorophyta</taxon>
        <taxon>core chlorophytes</taxon>
        <taxon>Trebouxiophyceae</taxon>
        <taxon>Chlorellales</taxon>
        <taxon>Chlorellaceae</taxon>
        <taxon>Chlorella clade</taxon>
        <taxon>Chlorella</taxon>
    </lineage>
</organism>
<proteinExistence type="predicted"/>
<accession>A0A9D4TZ28</accession>
<evidence type="ECO:0000313" key="2">
    <source>
        <dbReference type="EMBL" id="KAI3438438.1"/>
    </source>
</evidence>
<gene>
    <name evidence="2" type="ORF">D9Q98_000869</name>
</gene>
<feature type="region of interest" description="Disordered" evidence="1">
    <location>
        <begin position="578"/>
        <end position="624"/>
    </location>
</feature>
<evidence type="ECO:0000256" key="1">
    <source>
        <dbReference type="SAM" id="MobiDB-lite"/>
    </source>
</evidence>
<evidence type="ECO:0000313" key="3">
    <source>
        <dbReference type="Proteomes" id="UP001055712"/>
    </source>
</evidence>
<feature type="compositionally biased region" description="Pro residues" evidence="1">
    <location>
        <begin position="355"/>
        <end position="425"/>
    </location>
</feature>
<reference evidence="2" key="1">
    <citation type="journal article" date="2019" name="Plant J.">
        <title>Chlorella vulgaris genome assembly and annotation reveals the molecular basis for metabolic acclimation to high light conditions.</title>
        <authorList>
            <person name="Cecchin M."/>
            <person name="Marcolungo L."/>
            <person name="Rossato M."/>
            <person name="Girolomoni L."/>
            <person name="Cosentino E."/>
            <person name="Cuine S."/>
            <person name="Li-Beisson Y."/>
            <person name="Delledonne M."/>
            <person name="Ballottari M."/>
        </authorList>
    </citation>
    <scope>NUCLEOTIDE SEQUENCE</scope>
    <source>
        <strain evidence="2">211/11P</strain>
    </source>
</reference>
<protein>
    <submittedName>
        <fullName evidence="2">Uncharacterized protein</fullName>
    </submittedName>
</protein>